<sequence length="52" mass="5917">MLLTVLWTRSHSAKRVQKSRQREEHSRSGRSPSHTPSATKLRSASYPSSKSH</sequence>
<gene>
    <name evidence="2" type="ORF">BDV38DRAFT_244688</name>
</gene>
<keyword evidence="3" id="KW-1185">Reference proteome</keyword>
<name>A0A5N6SV03_ASPPS</name>
<dbReference type="EMBL" id="ML743571">
    <property type="protein sequence ID" value="KAE8138452.1"/>
    <property type="molecule type" value="Genomic_DNA"/>
</dbReference>
<dbReference type="RefSeq" id="XP_031914515.1">
    <property type="nucleotide sequence ID" value="XM_032054345.1"/>
</dbReference>
<proteinExistence type="predicted"/>
<accession>A0A5N6SV03</accession>
<organism evidence="2 3">
    <name type="scientific">Aspergillus pseudotamarii</name>
    <dbReference type="NCBI Taxonomy" id="132259"/>
    <lineage>
        <taxon>Eukaryota</taxon>
        <taxon>Fungi</taxon>
        <taxon>Dikarya</taxon>
        <taxon>Ascomycota</taxon>
        <taxon>Pezizomycotina</taxon>
        <taxon>Eurotiomycetes</taxon>
        <taxon>Eurotiomycetidae</taxon>
        <taxon>Eurotiales</taxon>
        <taxon>Aspergillaceae</taxon>
        <taxon>Aspergillus</taxon>
        <taxon>Aspergillus subgen. Circumdati</taxon>
    </lineage>
</organism>
<evidence type="ECO:0000313" key="2">
    <source>
        <dbReference type="EMBL" id="KAE8138452.1"/>
    </source>
</evidence>
<evidence type="ECO:0000256" key="1">
    <source>
        <dbReference type="SAM" id="MobiDB-lite"/>
    </source>
</evidence>
<dbReference type="Proteomes" id="UP000325672">
    <property type="component" value="Unassembled WGS sequence"/>
</dbReference>
<dbReference type="AlphaFoldDB" id="A0A5N6SV03"/>
<feature type="compositionally biased region" description="Polar residues" evidence="1">
    <location>
        <begin position="29"/>
        <end position="52"/>
    </location>
</feature>
<dbReference type="GeneID" id="43638555"/>
<reference evidence="2 3" key="1">
    <citation type="submission" date="2019-04" db="EMBL/GenBank/DDBJ databases">
        <title>Friends and foes A comparative genomics study of 23 Aspergillus species from section Flavi.</title>
        <authorList>
            <consortium name="DOE Joint Genome Institute"/>
            <person name="Kjaerbolling I."/>
            <person name="Vesth T."/>
            <person name="Frisvad J.C."/>
            <person name="Nybo J.L."/>
            <person name="Theobald S."/>
            <person name="Kildgaard S."/>
            <person name="Isbrandt T."/>
            <person name="Kuo A."/>
            <person name="Sato A."/>
            <person name="Lyhne E.K."/>
            <person name="Kogle M.E."/>
            <person name="Wiebenga A."/>
            <person name="Kun R.S."/>
            <person name="Lubbers R.J."/>
            <person name="Makela M.R."/>
            <person name="Barry K."/>
            <person name="Chovatia M."/>
            <person name="Clum A."/>
            <person name="Daum C."/>
            <person name="Haridas S."/>
            <person name="He G."/>
            <person name="LaButti K."/>
            <person name="Lipzen A."/>
            <person name="Mondo S."/>
            <person name="Riley R."/>
            <person name="Salamov A."/>
            <person name="Simmons B.A."/>
            <person name="Magnuson J.K."/>
            <person name="Henrissat B."/>
            <person name="Mortensen U.H."/>
            <person name="Larsen T.O."/>
            <person name="Devries R.P."/>
            <person name="Grigoriev I.V."/>
            <person name="Machida M."/>
            <person name="Baker S.E."/>
            <person name="Andersen M.R."/>
        </authorList>
    </citation>
    <scope>NUCLEOTIDE SEQUENCE [LARGE SCALE GENOMIC DNA]</scope>
    <source>
        <strain evidence="2 3">CBS 117625</strain>
    </source>
</reference>
<protein>
    <submittedName>
        <fullName evidence="2">Uncharacterized protein</fullName>
    </submittedName>
</protein>
<feature type="region of interest" description="Disordered" evidence="1">
    <location>
        <begin position="1"/>
        <end position="52"/>
    </location>
</feature>
<evidence type="ECO:0000313" key="3">
    <source>
        <dbReference type="Proteomes" id="UP000325672"/>
    </source>
</evidence>